<protein>
    <recommendedName>
        <fullName evidence="13">Phosphatidylserine decarboxylase</fullName>
    </recommendedName>
</protein>
<evidence type="ECO:0000256" key="2">
    <source>
        <dbReference type="ARBA" id="ARBA00022516"/>
    </source>
</evidence>
<dbReference type="InterPro" id="IPR033175">
    <property type="entry name" value="PSD-A"/>
</dbReference>
<evidence type="ECO:0000256" key="1">
    <source>
        <dbReference type="ARBA" id="ARBA00022475"/>
    </source>
</evidence>
<evidence type="ECO:0000256" key="4">
    <source>
        <dbReference type="ARBA" id="ARBA00023098"/>
    </source>
</evidence>
<dbReference type="PANTHER" id="PTHR35809">
    <property type="entry name" value="ARCHAETIDYLSERINE DECARBOXYLASE PROENZYME-RELATED"/>
    <property type="match status" value="1"/>
</dbReference>
<dbReference type="RefSeq" id="WP_064014833.1">
    <property type="nucleotide sequence ID" value="NZ_CP011387.1"/>
</dbReference>
<evidence type="ECO:0000256" key="10">
    <source>
        <dbReference type="ARBA" id="ARBA00023317"/>
    </source>
</evidence>
<evidence type="ECO:0000256" key="6">
    <source>
        <dbReference type="ARBA" id="ARBA00023145"/>
    </source>
</evidence>
<dbReference type="InterPro" id="IPR003817">
    <property type="entry name" value="PS_Dcarbxylase"/>
</dbReference>
<dbReference type="PANTHER" id="PTHR35809:SF1">
    <property type="entry name" value="ARCHAETIDYLSERINE DECARBOXYLASE PROENZYME-RELATED"/>
    <property type="match status" value="1"/>
</dbReference>
<dbReference type="GO" id="GO:0008654">
    <property type="term" value="P:phospholipid biosynthetic process"/>
    <property type="evidence" value="ECO:0007669"/>
    <property type="project" value="UniProtKB-KW"/>
</dbReference>
<name>A0A172T9Y4_9DEIO</name>
<keyword evidence="6" id="KW-0865">Zymogen</keyword>
<organism evidence="11 12">
    <name type="scientific">Deinococcus puniceus</name>
    <dbReference type="NCBI Taxonomy" id="1182568"/>
    <lineage>
        <taxon>Bacteria</taxon>
        <taxon>Thermotogati</taxon>
        <taxon>Deinococcota</taxon>
        <taxon>Deinococci</taxon>
        <taxon>Deinococcales</taxon>
        <taxon>Deinococcaceae</taxon>
        <taxon>Deinococcus</taxon>
    </lineage>
</organism>
<keyword evidence="2" id="KW-0444">Lipid biosynthesis</keyword>
<keyword evidence="3" id="KW-0210">Decarboxylase</keyword>
<keyword evidence="9" id="KW-1208">Phospholipid metabolism</keyword>
<dbReference type="Proteomes" id="UP000077363">
    <property type="component" value="Chromosome"/>
</dbReference>
<dbReference type="AlphaFoldDB" id="A0A172T9Y4"/>
<keyword evidence="10" id="KW-0670">Pyruvate</keyword>
<keyword evidence="1" id="KW-1003">Cell membrane</keyword>
<dbReference type="PATRIC" id="fig|1182568.3.peg.1715"/>
<keyword evidence="12" id="KW-1185">Reference proteome</keyword>
<reference evidence="11 12" key="1">
    <citation type="submission" date="2015-01" db="EMBL/GenBank/DDBJ databases">
        <title>Deinococcus puniceus/DY1/ whole genome sequencing.</title>
        <authorList>
            <person name="Kim M.K."/>
            <person name="Srinivasan S."/>
            <person name="Lee J.-J."/>
        </authorList>
    </citation>
    <scope>NUCLEOTIDE SEQUENCE [LARGE SCALE GENOMIC DNA]</scope>
    <source>
        <strain evidence="11 12">DY1</strain>
    </source>
</reference>
<dbReference type="STRING" id="1182568.SU48_08245"/>
<dbReference type="EMBL" id="CP011387">
    <property type="protein sequence ID" value="ANE43764.1"/>
    <property type="molecule type" value="Genomic_DNA"/>
</dbReference>
<evidence type="ECO:0000256" key="9">
    <source>
        <dbReference type="ARBA" id="ARBA00023264"/>
    </source>
</evidence>
<gene>
    <name evidence="11" type="ORF">SU48_08245</name>
</gene>
<proteinExistence type="predicted"/>
<evidence type="ECO:0000256" key="7">
    <source>
        <dbReference type="ARBA" id="ARBA00023209"/>
    </source>
</evidence>
<dbReference type="GO" id="GO:0004609">
    <property type="term" value="F:phosphatidylserine decarboxylase activity"/>
    <property type="evidence" value="ECO:0007669"/>
    <property type="project" value="InterPro"/>
</dbReference>
<evidence type="ECO:0000256" key="5">
    <source>
        <dbReference type="ARBA" id="ARBA00023136"/>
    </source>
</evidence>
<keyword evidence="5" id="KW-0472">Membrane</keyword>
<sequence>MTLLRRLLPVAAAGAALYYLRGVYRFRDPVRLPPADADTVLAPADGLVCLVKRVTGGQLYADSGSHPIPVGDLTGLPDAAPDGWLVGVYMGPLDVHFTYHPVGGAVVRAHHTGSRQNTPLLSAGAAASLLAGRPADVLGTRGTLENERHALTTHTIHGEVTTTLVAPGSGLNATTYTREADTVRAGNKSAFLDEGGLIFLLLPAAFTPQISVGERVLGAETVVARAEA</sequence>
<dbReference type="KEGG" id="dpu:SU48_08245"/>
<evidence type="ECO:0000313" key="11">
    <source>
        <dbReference type="EMBL" id="ANE43764.1"/>
    </source>
</evidence>
<keyword evidence="7" id="KW-0594">Phospholipid biosynthesis</keyword>
<keyword evidence="4" id="KW-0443">Lipid metabolism</keyword>
<dbReference type="OrthoDB" id="9790893at2"/>
<evidence type="ECO:0000313" key="12">
    <source>
        <dbReference type="Proteomes" id="UP000077363"/>
    </source>
</evidence>
<keyword evidence="8" id="KW-0456">Lyase</keyword>
<accession>A0A172T9Y4</accession>
<evidence type="ECO:0000256" key="8">
    <source>
        <dbReference type="ARBA" id="ARBA00023239"/>
    </source>
</evidence>
<evidence type="ECO:0008006" key="13">
    <source>
        <dbReference type="Google" id="ProtNLM"/>
    </source>
</evidence>
<dbReference type="Pfam" id="PF02666">
    <property type="entry name" value="PS_Dcarbxylase"/>
    <property type="match status" value="1"/>
</dbReference>
<evidence type="ECO:0000256" key="3">
    <source>
        <dbReference type="ARBA" id="ARBA00022793"/>
    </source>
</evidence>